<gene>
    <name evidence="5" type="ORF">H010_21211</name>
</gene>
<dbReference type="OrthoDB" id="8969464at2"/>
<evidence type="ECO:0000256" key="1">
    <source>
        <dbReference type="ARBA" id="ARBA00023015"/>
    </source>
</evidence>
<dbReference type="EMBL" id="AOGK01000026">
    <property type="protein sequence ID" value="MDG5977784.1"/>
    <property type="molecule type" value="Genomic_DNA"/>
</dbReference>
<evidence type="ECO:0000259" key="4">
    <source>
        <dbReference type="PROSITE" id="PS50042"/>
    </source>
</evidence>
<dbReference type="Pfam" id="PF13545">
    <property type="entry name" value="HTH_Crp_2"/>
    <property type="match status" value="1"/>
</dbReference>
<comment type="caution">
    <text evidence="5">The sequence shown here is derived from an EMBL/GenBank/DDBJ whole genome shotgun (WGS) entry which is preliminary data.</text>
</comment>
<dbReference type="GO" id="GO:0003700">
    <property type="term" value="F:DNA-binding transcription factor activity"/>
    <property type="evidence" value="ECO:0007669"/>
    <property type="project" value="TreeGrafter"/>
</dbReference>
<dbReference type="InterPro" id="IPR014710">
    <property type="entry name" value="RmlC-like_jellyroll"/>
</dbReference>
<proteinExistence type="predicted"/>
<dbReference type="Proteomes" id="UP001152876">
    <property type="component" value="Unassembled WGS sequence"/>
</dbReference>
<keyword evidence="3" id="KW-0804">Transcription</keyword>
<keyword evidence="1" id="KW-0805">Transcription regulation</keyword>
<reference evidence="5" key="1">
    <citation type="submission" date="2013-01" db="EMBL/GenBank/DDBJ databases">
        <title>Genome draft of Hydrogenophaga taeniospiralis 2K1.</title>
        <authorList>
            <person name="Gomila M."/>
            <person name="Lalucat J."/>
        </authorList>
    </citation>
    <scope>NUCLEOTIDE SEQUENCE</scope>
    <source>
        <strain evidence="5">CCUG 15921</strain>
    </source>
</reference>
<organism evidence="5 6">
    <name type="scientific">Hydrogenophaga taeniospiralis CCUG 15921</name>
    <dbReference type="NCBI Taxonomy" id="1281780"/>
    <lineage>
        <taxon>Bacteria</taxon>
        <taxon>Pseudomonadati</taxon>
        <taxon>Pseudomonadota</taxon>
        <taxon>Betaproteobacteria</taxon>
        <taxon>Burkholderiales</taxon>
        <taxon>Comamonadaceae</taxon>
        <taxon>Hydrogenophaga</taxon>
    </lineage>
</organism>
<dbReference type="GO" id="GO:0003677">
    <property type="term" value="F:DNA binding"/>
    <property type="evidence" value="ECO:0007669"/>
    <property type="project" value="UniProtKB-KW"/>
</dbReference>
<sequence>MAHADNLLLQQLPNAARRHLLDQCESFDLELSSELSVRGEPLSHAYFPRSGFISLVIDVDRYPALEVGMVGREAMLGSELVLGLAKTPWRALVQGAGTSWRIGAEALRAELASSPALMQVLQTSLLVRLHQQTLASACERFHEIGPRLARWLLMSQDRAQADSFHVTQEFMALMLGVRRVGVTVAAGEFQSSGYIAYHRGELTVLNRAALEKEACSCYAADKLLHTELTGHKH</sequence>
<keyword evidence="6" id="KW-1185">Reference proteome</keyword>
<evidence type="ECO:0000313" key="5">
    <source>
        <dbReference type="EMBL" id="MDG5977784.1"/>
    </source>
</evidence>
<dbReference type="PANTHER" id="PTHR24567:SF74">
    <property type="entry name" value="HTH-TYPE TRANSCRIPTIONAL REGULATOR ARCR"/>
    <property type="match status" value="1"/>
</dbReference>
<dbReference type="PROSITE" id="PS50042">
    <property type="entry name" value="CNMP_BINDING_3"/>
    <property type="match status" value="1"/>
</dbReference>
<dbReference type="RefSeq" id="WP_068172961.1">
    <property type="nucleotide sequence ID" value="NZ_AOGK01000026.1"/>
</dbReference>
<evidence type="ECO:0000256" key="3">
    <source>
        <dbReference type="ARBA" id="ARBA00023163"/>
    </source>
</evidence>
<accession>A0A9X4NWZ7</accession>
<evidence type="ECO:0000256" key="2">
    <source>
        <dbReference type="ARBA" id="ARBA00023125"/>
    </source>
</evidence>
<protein>
    <submittedName>
        <fullName evidence="5">Cyclic nucleotide-binding domain-containing protein</fullName>
    </submittedName>
</protein>
<dbReference type="Gene3D" id="2.60.120.10">
    <property type="entry name" value="Jelly Rolls"/>
    <property type="match status" value="1"/>
</dbReference>
<dbReference type="AlphaFoldDB" id="A0A9X4NWZ7"/>
<dbReference type="InterPro" id="IPR012318">
    <property type="entry name" value="HTH_CRP"/>
</dbReference>
<dbReference type="InterPro" id="IPR000595">
    <property type="entry name" value="cNMP-bd_dom"/>
</dbReference>
<dbReference type="InterPro" id="IPR036390">
    <property type="entry name" value="WH_DNA-bd_sf"/>
</dbReference>
<dbReference type="GO" id="GO:0005829">
    <property type="term" value="C:cytosol"/>
    <property type="evidence" value="ECO:0007669"/>
    <property type="project" value="TreeGrafter"/>
</dbReference>
<dbReference type="InterPro" id="IPR050397">
    <property type="entry name" value="Env_Response_Regulators"/>
</dbReference>
<keyword evidence="2" id="KW-0238">DNA-binding</keyword>
<dbReference type="SUPFAM" id="SSF51206">
    <property type="entry name" value="cAMP-binding domain-like"/>
    <property type="match status" value="1"/>
</dbReference>
<feature type="domain" description="Cyclic nucleotide-binding" evidence="4">
    <location>
        <begin position="8"/>
        <end position="93"/>
    </location>
</feature>
<dbReference type="SUPFAM" id="SSF46785">
    <property type="entry name" value="Winged helix' DNA-binding domain"/>
    <property type="match status" value="1"/>
</dbReference>
<dbReference type="InterPro" id="IPR018490">
    <property type="entry name" value="cNMP-bd_dom_sf"/>
</dbReference>
<evidence type="ECO:0000313" key="6">
    <source>
        <dbReference type="Proteomes" id="UP001152876"/>
    </source>
</evidence>
<name>A0A9X4NWZ7_9BURK</name>
<dbReference type="PANTHER" id="PTHR24567">
    <property type="entry name" value="CRP FAMILY TRANSCRIPTIONAL REGULATORY PROTEIN"/>
    <property type="match status" value="1"/>
</dbReference>